<protein>
    <submittedName>
        <fullName evidence="2">Uncharacterized protein</fullName>
    </submittedName>
</protein>
<dbReference type="Proteomes" id="UP000008062">
    <property type="component" value="Chromosome 9"/>
</dbReference>
<dbReference type="AlphaFoldDB" id="F9XJ65"/>
<dbReference type="RefSeq" id="XP_003849319.1">
    <property type="nucleotide sequence ID" value="XM_003849271.1"/>
</dbReference>
<evidence type="ECO:0000313" key="2">
    <source>
        <dbReference type="EMBL" id="EGP84295.1"/>
    </source>
</evidence>
<dbReference type="VEuPathDB" id="FungiDB:ZTRI_9.141"/>
<feature type="region of interest" description="Disordered" evidence="1">
    <location>
        <begin position="183"/>
        <end position="224"/>
    </location>
</feature>
<evidence type="ECO:0000313" key="3">
    <source>
        <dbReference type="Proteomes" id="UP000008062"/>
    </source>
</evidence>
<name>F9XJ65_ZYMTI</name>
<gene>
    <name evidence="2" type="ORF">MYCGRDRAFT_95592</name>
</gene>
<sequence length="378" mass="40583">MATITPNITTEGSLERDFSAVTVGIDILQQIVRAANLNPNDKILIVGSNNGPLGIFVRDALRRMGGSDREWQVSHRLITPAHVDDTTGAWVRDAKEICLRVEVAEANENRLPPPRATEGFDAVFFTSNDPGVPADCDKLIQMFGAVTKVGGDEIVQTQAVERRFGSVSGRKVKQEVLLKEQAGDGTGKLSLSDTHQDPVMSVEDGDNRDHSTAGAPSDIPLYVGGETVSTGQLLREIATGDTQQHGDSPPPLVEAGHTPHKLDSSREQGPASSGEESSSAISTLALRNQDIRESSGAFASAGAKKRKAEALDADRQPTPSSNPSREAIAIAAKEDAEIDTHPADERNEVKVISKFEEWQMAVEAETKEKVAKRLKGIK</sequence>
<keyword evidence="3" id="KW-1185">Reference proteome</keyword>
<organism evidence="2 3">
    <name type="scientific">Zymoseptoria tritici (strain CBS 115943 / IPO323)</name>
    <name type="common">Speckled leaf blotch fungus</name>
    <name type="synonym">Septoria tritici</name>
    <dbReference type="NCBI Taxonomy" id="336722"/>
    <lineage>
        <taxon>Eukaryota</taxon>
        <taxon>Fungi</taxon>
        <taxon>Dikarya</taxon>
        <taxon>Ascomycota</taxon>
        <taxon>Pezizomycotina</taxon>
        <taxon>Dothideomycetes</taxon>
        <taxon>Dothideomycetidae</taxon>
        <taxon>Mycosphaerellales</taxon>
        <taxon>Mycosphaerellaceae</taxon>
        <taxon>Zymoseptoria</taxon>
    </lineage>
</organism>
<feature type="region of interest" description="Disordered" evidence="1">
    <location>
        <begin position="293"/>
        <end position="326"/>
    </location>
</feature>
<dbReference type="EMBL" id="CM001204">
    <property type="protein sequence ID" value="EGP84295.1"/>
    <property type="molecule type" value="Genomic_DNA"/>
</dbReference>
<proteinExistence type="predicted"/>
<feature type="region of interest" description="Disordered" evidence="1">
    <location>
        <begin position="240"/>
        <end position="281"/>
    </location>
</feature>
<dbReference type="InParanoid" id="F9XJ65"/>
<evidence type="ECO:0000256" key="1">
    <source>
        <dbReference type="SAM" id="MobiDB-lite"/>
    </source>
</evidence>
<accession>F9XJ65</accession>
<feature type="compositionally biased region" description="Low complexity" evidence="1">
    <location>
        <begin position="271"/>
        <end position="281"/>
    </location>
</feature>
<dbReference type="KEGG" id="ztr:MYCGRDRAFT_95592"/>
<dbReference type="GeneID" id="13402592"/>
<reference evidence="2 3" key="1">
    <citation type="journal article" date="2011" name="PLoS Genet.">
        <title>Finished genome of the fungal wheat pathogen Mycosphaerella graminicola reveals dispensome structure, chromosome plasticity, and stealth pathogenesis.</title>
        <authorList>
            <person name="Goodwin S.B."/>
            <person name="Ben M'barek S."/>
            <person name="Dhillon B."/>
            <person name="Wittenberg A.H.J."/>
            <person name="Crane C.F."/>
            <person name="Hane J.K."/>
            <person name="Foster A.J."/>
            <person name="Van der Lee T.A.J."/>
            <person name="Grimwood J."/>
            <person name="Aerts A."/>
            <person name="Antoniw J."/>
            <person name="Bailey A."/>
            <person name="Bluhm B."/>
            <person name="Bowler J."/>
            <person name="Bristow J."/>
            <person name="van der Burgt A."/>
            <person name="Canto-Canche B."/>
            <person name="Churchill A.C.L."/>
            <person name="Conde-Ferraez L."/>
            <person name="Cools H.J."/>
            <person name="Coutinho P.M."/>
            <person name="Csukai M."/>
            <person name="Dehal P."/>
            <person name="De Wit P."/>
            <person name="Donzelli B."/>
            <person name="van de Geest H.C."/>
            <person name="van Ham R.C.H.J."/>
            <person name="Hammond-Kosack K.E."/>
            <person name="Henrissat B."/>
            <person name="Kilian A."/>
            <person name="Kobayashi A.K."/>
            <person name="Koopmann E."/>
            <person name="Kourmpetis Y."/>
            <person name="Kuzniar A."/>
            <person name="Lindquist E."/>
            <person name="Lombard V."/>
            <person name="Maliepaard C."/>
            <person name="Martins N."/>
            <person name="Mehrabi R."/>
            <person name="Nap J.P.H."/>
            <person name="Ponomarenko A."/>
            <person name="Rudd J.J."/>
            <person name="Salamov A."/>
            <person name="Schmutz J."/>
            <person name="Schouten H.J."/>
            <person name="Shapiro H."/>
            <person name="Stergiopoulos I."/>
            <person name="Torriani S.F.F."/>
            <person name="Tu H."/>
            <person name="de Vries R.P."/>
            <person name="Waalwijk C."/>
            <person name="Ware S.B."/>
            <person name="Wiebenga A."/>
            <person name="Zwiers L.-H."/>
            <person name="Oliver R.P."/>
            <person name="Grigoriev I.V."/>
            <person name="Kema G.H.J."/>
        </authorList>
    </citation>
    <scope>NUCLEOTIDE SEQUENCE [LARGE SCALE GENOMIC DNA]</scope>
    <source>
        <strain evidence="3">CBS 115943 / IPO323</strain>
    </source>
</reference>
<dbReference type="HOGENOM" id="CLU_731976_0_0_1"/>